<proteinExistence type="predicted"/>
<keyword evidence="3" id="KW-1185">Reference proteome</keyword>
<dbReference type="InterPro" id="IPR018289">
    <property type="entry name" value="MULE_transposase_dom"/>
</dbReference>
<dbReference type="Proteomes" id="UP000257109">
    <property type="component" value="Unassembled WGS sequence"/>
</dbReference>
<reference evidence="2" key="1">
    <citation type="submission" date="2018-05" db="EMBL/GenBank/DDBJ databases">
        <title>Draft genome of Mucuna pruriens seed.</title>
        <authorList>
            <person name="Nnadi N.E."/>
            <person name="Vos R."/>
            <person name="Hasami M.H."/>
            <person name="Devisetty U.K."/>
            <person name="Aguiy J.C."/>
        </authorList>
    </citation>
    <scope>NUCLEOTIDE SEQUENCE [LARGE SCALE GENOMIC DNA]</scope>
    <source>
        <strain evidence="2">JCA_2017</strain>
    </source>
</reference>
<name>A0A371G5R7_MUCPR</name>
<comment type="caution">
    <text evidence="2">The sequence shown here is derived from an EMBL/GenBank/DDBJ whole genome shotgun (WGS) entry which is preliminary data.</text>
</comment>
<dbReference type="EMBL" id="QJKJ01006692">
    <property type="protein sequence ID" value="RDX85821.1"/>
    <property type="molecule type" value="Genomic_DNA"/>
</dbReference>
<evidence type="ECO:0000259" key="1">
    <source>
        <dbReference type="Pfam" id="PF10551"/>
    </source>
</evidence>
<feature type="domain" description="MULE transposase" evidence="1">
    <location>
        <begin position="13"/>
        <end position="92"/>
    </location>
</feature>
<dbReference type="OrthoDB" id="1435110at2759"/>
<dbReference type="AlphaFoldDB" id="A0A371G5R7"/>
<accession>A0A371G5R7</accession>
<feature type="non-terminal residue" evidence="2">
    <location>
        <position position="1"/>
    </location>
</feature>
<dbReference type="Pfam" id="PF10551">
    <property type="entry name" value="MULE"/>
    <property type="match status" value="1"/>
</dbReference>
<protein>
    <recommendedName>
        <fullName evidence="1">MULE transposase domain-containing protein</fullName>
    </recommendedName>
</protein>
<sequence length="101" mass="11628">MFALEDAREILEIIGRGPNDQMLPIIAYAVAEGDTKDSWSWFLQLLIHDLGIQTQIATYTFIYDQLKGLLLALDELLLGVNQRLCIQHLYNNFKKKNYGKI</sequence>
<gene>
    <name evidence="2" type="ORF">CR513_32934</name>
</gene>
<evidence type="ECO:0000313" key="2">
    <source>
        <dbReference type="EMBL" id="RDX85821.1"/>
    </source>
</evidence>
<dbReference type="PANTHER" id="PTHR31973:SF187">
    <property type="entry name" value="MUTATOR TRANSPOSASE MUDRA PROTEIN"/>
    <property type="match status" value="1"/>
</dbReference>
<evidence type="ECO:0000313" key="3">
    <source>
        <dbReference type="Proteomes" id="UP000257109"/>
    </source>
</evidence>
<organism evidence="2 3">
    <name type="scientific">Mucuna pruriens</name>
    <name type="common">Velvet bean</name>
    <name type="synonym">Dolichos pruriens</name>
    <dbReference type="NCBI Taxonomy" id="157652"/>
    <lineage>
        <taxon>Eukaryota</taxon>
        <taxon>Viridiplantae</taxon>
        <taxon>Streptophyta</taxon>
        <taxon>Embryophyta</taxon>
        <taxon>Tracheophyta</taxon>
        <taxon>Spermatophyta</taxon>
        <taxon>Magnoliopsida</taxon>
        <taxon>eudicotyledons</taxon>
        <taxon>Gunneridae</taxon>
        <taxon>Pentapetalae</taxon>
        <taxon>rosids</taxon>
        <taxon>fabids</taxon>
        <taxon>Fabales</taxon>
        <taxon>Fabaceae</taxon>
        <taxon>Papilionoideae</taxon>
        <taxon>50 kb inversion clade</taxon>
        <taxon>NPAAA clade</taxon>
        <taxon>indigoferoid/millettioid clade</taxon>
        <taxon>Phaseoleae</taxon>
        <taxon>Mucuna</taxon>
    </lineage>
</organism>
<dbReference type="PANTHER" id="PTHR31973">
    <property type="entry name" value="POLYPROTEIN, PUTATIVE-RELATED"/>
    <property type="match status" value="1"/>
</dbReference>